<organism evidence="2 3">
    <name type="scientific">Kibdelosporangium phytohabitans</name>
    <dbReference type="NCBI Taxonomy" id="860235"/>
    <lineage>
        <taxon>Bacteria</taxon>
        <taxon>Bacillati</taxon>
        <taxon>Actinomycetota</taxon>
        <taxon>Actinomycetes</taxon>
        <taxon>Pseudonocardiales</taxon>
        <taxon>Pseudonocardiaceae</taxon>
        <taxon>Kibdelosporangium</taxon>
    </lineage>
</organism>
<evidence type="ECO:0000313" key="3">
    <source>
        <dbReference type="Proteomes" id="UP000063699"/>
    </source>
</evidence>
<keyword evidence="1" id="KW-0378">Hydrolase</keyword>
<dbReference type="InterPro" id="IPR013078">
    <property type="entry name" value="His_Pase_superF_clade-1"/>
</dbReference>
<accession>A0A0N9IJI9</accession>
<dbReference type="GO" id="GO:0016787">
    <property type="term" value="F:hydrolase activity"/>
    <property type="evidence" value="ECO:0007669"/>
    <property type="project" value="UniProtKB-KW"/>
</dbReference>
<dbReference type="CDD" id="cd07040">
    <property type="entry name" value="HP"/>
    <property type="match status" value="1"/>
</dbReference>
<dbReference type="KEGG" id="kphy:AOZ06_31840"/>
<proteinExistence type="predicted"/>
<name>A0A0N9IJI9_9PSEU</name>
<dbReference type="InterPro" id="IPR029033">
    <property type="entry name" value="His_PPase_superfam"/>
</dbReference>
<evidence type="ECO:0000313" key="2">
    <source>
        <dbReference type="EMBL" id="ALG15209.1"/>
    </source>
</evidence>
<dbReference type="EMBL" id="CP012752">
    <property type="protein sequence ID" value="ALG15209.1"/>
    <property type="molecule type" value="Genomic_DNA"/>
</dbReference>
<dbReference type="SUPFAM" id="SSF53254">
    <property type="entry name" value="Phosphoglycerate mutase-like"/>
    <property type="match status" value="1"/>
</dbReference>
<dbReference type="AlphaFoldDB" id="A0A0N9IJI9"/>
<protein>
    <submittedName>
        <fullName evidence="2">Phosphoglycerate mutase</fullName>
    </submittedName>
</protein>
<evidence type="ECO:0000256" key="1">
    <source>
        <dbReference type="ARBA" id="ARBA00022801"/>
    </source>
</evidence>
<gene>
    <name evidence="2" type="ORF">AOZ06_31840</name>
</gene>
<dbReference type="InterPro" id="IPR051021">
    <property type="entry name" value="Mito_Ser/Thr_phosphatase"/>
</dbReference>
<dbReference type="STRING" id="860235.AOZ06_31840"/>
<reference evidence="2 3" key="1">
    <citation type="submission" date="2015-07" db="EMBL/GenBank/DDBJ databases">
        <title>Genome sequencing of Kibdelosporangium phytohabitans.</title>
        <authorList>
            <person name="Qin S."/>
            <person name="Xing K."/>
        </authorList>
    </citation>
    <scope>NUCLEOTIDE SEQUENCE [LARGE SCALE GENOMIC DNA]</scope>
    <source>
        <strain evidence="2 3">KLBMP1111</strain>
    </source>
</reference>
<keyword evidence="3" id="KW-1185">Reference proteome</keyword>
<dbReference type="OrthoDB" id="9800841at2"/>
<dbReference type="Proteomes" id="UP000063699">
    <property type="component" value="Chromosome"/>
</dbReference>
<sequence length="206" mass="22602">MGSRYLFLTRHGEALPDESALTDAGSRQAALLGDRLKQVPFDAIHHGPLARAEQTAKLVADHLGDVPTHVSDAAGDYLPYCPGRAELPADSAGVLLSFLKEFTILERQRGAKLLKEATARFTGPADGEQDRYELLVTHNYLAGWLVNQAQEAPPWRWLALNHANAALSVIRYTPGQVPSLLVFNDMGHLPPDLRWTGFPGEFRTLA</sequence>
<dbReference type="PANTHER" id="PTHR20935:SF0">
    <property type="entry name" value="SERINE_THREONINE-PROTEIN PHOSPHATASE PGAM5, MITOCHONDRIAL"/>
    <property type="match status" value="1"/>
</dbReference>
<dbReference type="Gene3D" id="3.40.50.1240">
    <property type="entry name" value="Phosphoglycerate mutase-like"/>
    <property type="match status" value="1"/>
</dbReference>
<dbReference type="PANTHER" id="PTHR20935">
    <property type="entry name" value="PHOSPHOGLYCERATE MUTASE-RELATED"/>
    <property type="match status" value="1"/>
</dbReference>
<dbReference type="Pfam" id="PF00300">
    <property type="entry name" value="His_Phos_1"/>
    <property type="match status" value="1"/>
</dbReference>